<reference evidence="2" key="1">
    <citation type="submission" date="2023-07" db="EMBL/GenBank/DDBJ databases">
        <title>30 novel species of actinomycetes from the DSMZ collection.</title>
        <authorList>
            <person name="Nouioui I."/>
        </authorList>
    </citation>
    <scope>NUCLEOTIDE SEQUENCE [LARGE SCALE GENOMIC DNA]</scope>
    <source>
        <strain evidence="2">DSM 41640</strain>
    </source>
</reference>
<dbReference type="RefSeq" id="WP_311719960.1">
    <property type="nucleotide sequence ID" value="NZ_JAVREZ010000026.1"/>
</dbReference>
<proteinExistence type="predicted"/>
<name>A0ABU2VR00_9ACTN</name>
<dbReference type="InterPro" id="IPR028961">
    <property type="entry name" value="Imm21"/>
</dbReference>
<dbReference type="Pfam" id="PF15589">
    <property type="entry name" value="Imm21"/>
    <property type="match status" value="1"/>
</dbReference>
<organism evidence="1 2">
    <name type="scientific">Streptomyces doebereineriae</name>
    <dbReference type="NCBI Taxonomy" id="3075528"/>
    <lineage>
        <taxon>Bacteria</taxon>
        <taxon>Bacillati</taxon>
        <taxon>Actinomycetota</taxon>
        <taxon>Actinomycetes</taxon>
        <taxon>Kitasatosporales</taxon>
        <taxon>Streptomycetaceae</taxon>
        <taxon>Streptomyces</taxon>
    </lineage>
</organism>
<protein>
    <submittedName>
        <fullName evidence="1">Imm21 family immunity protein</fullName>
    </submittedName>
</protein>
<dbReference type="EMBL" id="JAVREZ010000026">
    <property type="protein sequence ID" value="MDT0487272.1"/>
    <property type="molecule type" value="Genomic_DNA"/>
</dbReference>
<gene>
    <name evidence="1" type="ORF">RNB18_45170</name>
</gene>
<sequence length="189" mass="20525">MNSETPWVTSAGGPLILIPQSVCHHWGGAPRTYPDDEGDYGRACEVDGYVGLIDVGGAQALVLGDMPARTTFLRQHNVLVREIAGDEDDASLLALVVDLLPRVEWESGPTWTIDEPVVLFDSVYESTEIATEEHLRIDLPTGEYLIEAGYIEVPGEYLILVRLLSVRLPPSAGRDGQPVASNARGDVQC</sequence>
<evidence type="ECO:0000313" key="2">
    <source>
        <dbReference type="Proteomes" id="UP001183824"/>
    </source>
</evidence>
<accession>A0ABU2VR00</accession>
<comment type="caution">
    <text evidence="1">The sequence shown here is derived from an EMBL/GenBank/DDBJ whole genome shotgun (WGS) entry which is preliminary data.</text>
</comment>
<dbReference type="Proteomes" id="UP001183824">
    <property type="component" value="Unassembled WGS sequence"/>
</dbReference>
<keyword evidence="2" id="KW-1185">Reference proteome</keyword>
<evidence type="ECO:0000313" key="1">
    <source>
        <dbReference type="EMBL" id="MDT0487272.1"/>
    </source>
</evidence>